<gene>
    <name evidence="1" type="ORF">SCD_n01068</name>
</gene>
<protein>
    <submittedName>
        <fullName evidence="1">Uncharacterized protein</fullName>
    </submittedName>
</protein>
<dbReference type="HOGENOM" id="CLU_2083651_0_0_4"/>
<dbReference type="EMBL" id="AP013066">
    <property type="protein sequence ID" value="BAN34904.1"/>
    <property type="molecule type" value="Genomic_DNA"/>
</dbReference>
<dbReference type="AlphaFoldDB" id="S6AJZ8"/>
<reference evidence="1 2" key="1">
    <citation type="journal article" date="2012" name="Appl. Environ. Microbiol.">
        <title>Draft genome sequence of a psychrotolerant sulfur-oxidizing bacterium, Sulfuricella denitrificans skB26, and proteomic insights into cold adaptation.</title>
        <authorList>
            <person name="Watanabe T."/>
            <person name="Kojima H."/>
            <person name="Fukui M."/>
        </authorList>
    </citation>
    <scope>NUCLEOTIDE SEQUENCE [LARGE SCALE GENOMIC DNA]</scope>
    <source>
        <strain evidence="2">skB26</strain>
    </source>
</reference>
<keyword evidence="2" id="KW-1185">Reference proteome</keyword>
<name>S6AJZ8_SULDS</name>
<proteinExistence type="predicted"/>
<evidence type="ECO:0000313" key="2">
    <source>
        <dbReference type="Proteomes" id="UP000015559"/>
    </source>
</evidence>
<evidence type="ECO:0000313" key="1">
    <source>
        <dbReference type="EMBL" id="BAN34904.1"/>
    </source>
</evidence>
<dbReference type="Proteomes" id="UP000015559">
    <property type="component" value="Chromosome"/>
</dbReference>
<sequence>MFLKAYMTNLQRQAAEQQATTASQLAVDQAQQKADHLRRWEPLVDQIARWFNAQPVALKNRRYHLNEICTNLHGRYQDTPHRGSVALALRQLGWQQRRDYTSRKGGVRYWVPPCTTK</sequence>
<accession>S6AJZ8</accession>
<organism evidence="1 2">
    <name type="scientific">Sulfuricella denitrificans (strain DSM 22764 / NBRC 105220 / skB26)</name>
    <dbReference type="NCBI Taxonomy" id="1163617"/>
    <lineage>
        <taxon>Bacteria</taxon>
        <taxon>Pseudomonadati</taxon>
        <taxon>Pseudomonadota</taxon>
        <taxon>Betaproteobacteria</taxon>
        <taxon>Nitrosomonadales</taxon>
        <taxon>Sulfuricellaceae</taxon>
        <taxon>Sulfuricella</taxon>
    </lineage>
</organism>
<dbReference type="KEGG" id="sdr:SCD_n01068"/>